<proteinExistence type="predicted"/>
<dbReference type="EMBL" id="KZ293833">
    <property type="protein sequence ID" value="PBK79074.1"/>
    <property type="molecule type" value="Genomic_DNA"/>
</dbReference>
<feature type="region of interest" description="Disordered" evidence="1">
    <location>
        <begin position="178"/>
        <end position="209"/>
    </location>
</feature>
<organism evidence="2 3">
    <name type="scientific">Armillaria gallica</name>
    <name type="common">Bulbous honey fungus</name>
    <name type="synonym">Armillaria bulbosa</name>
    <dbReference type="NCBI Taxonomy" id="47427"/>
    <lineage>
        <taxon>Eukaryota</taxon>
        <taxon>Fungi</taxon>
        <taxon>Dikarya</taxon>
        <taxon>Basidiomycota</taxon>
        <taxon>Agaricomycotina</taxon>
        <taxon>Agaricomycetes</taxon>
        <taxon>Agaricomycetidae</taxon>
        <taxon>Agaricales</taxon>
        <taxon>Marasmiineae</taxon>
        <taxon>Physalacriaceae</taxon>
        <taxon>Armillaria</taxon>
    </lineage>
</organism>
<dbReference type="Proteomes" id="UP000217790">
    <property type="component" value="Unassembled WGS sequence"/>
</dbReference>
<dbReference type="InParanoid" id="A0A2H3CCM0"/>
<feature type="compositionally biased region" description="Basic and acidic residues" evidence="1">
    <location>
        <begin position="189"/>
        <end position="199"/>
    </location>
</feature>
<gene>
    <name evidence="2" type="ORF">ARMGADRAFT_1041059</name>
</gene>
<evidence type="ECO:0000256" key="1">
    <source>
        <dbReference type="SAM" id="MobiDB-lite"/>
    </source>
</evidence>
<sequence length="319" mass="35948">MVHLHILVKTMTSSGFDYMDQHPASAHSFPECHPCGANAMPPKYISPPKHAEHARYCLKARPRELVDQNPTCLTSDRCLATSSTHLVKLLLYGSPSGEQGAVLGFEYMDRRPASEVLPRTKLNFSGNWSQSRARKALTIWIDVRRARIKLNLSGPSTVAEPNPGLKVVFSPEIPRRFGNSEPRTALQGRRPDFQDRKPAEPMTRSWYEGEPTESGVKFQVVRFDLKMSSKFPSTGQSKRLFWPAESNLALENELRTNECARTVRTRGREMRARKCDSGTTSVALTCTRSDSALSDAGTPRGWLLHRRRVRRRLGGFILE</sequence>
<evidence type="ECO:0000313" key="2">
    <source>
        <dbReference type="EMBL" id="PBK79074.1"/>
    </source>
</evidence>
<reference evidence="3" key="1">
    <citation type="journal article" date="2017" name="Nat. Ecol. Evol.">
        <title>Genome expansion and lineage-specific genetic innovations in the forest pathogenic fungi Armillaria.</title>
        <authorList>
            <person name="Sipos G."/>
            <person name="Prasanna A.N."/>
            <person name="Walter M.C."/>
            <person name="O'Connor E."/>
            <person name="Balint B."/>
            <person name="Krizsan K."/>
            <person name="Kiss B."/>
            <person name="Hess J."/>
            <person name="Varga T."/>
            <person name="Slot J."/>
            <person name="Riley R."/>
            <person name="Boka B."/>
            <person name="Rigling D."/>
            <person name="Barry K."/>
            <person name="Lee J."/>
            <person name="Mihaltcheva S."/>
            <person name="LaButti K."/>
            <person name="Lipzen A."/>
            <person name="Waldron R."/>
            <person name="Moloney N.M."/>
            <person name="Sperisen C."/>
            <person name="Kredics L."/>
            <person name="Vagvoelgyi C."/>
            <person name="Patrignani A."/>
            <person name="Fitzpatrick D."/>
            <person name="Nagy I."/>
            <person name="Doyle S."/>
            <person name="Anderson J.B."/>
            <person name="Grigoriev I.V."/>
            <person name="Gueldener U."/>
            <person name="Muensterkoetter M."/>
            <person name="Nagy L.G."/>
        </authorList>
    </citation>
    <scope>NUCLEOTIDE SEQUENCE [LARGE SCALE GENOMIC DNA]</scope>
    <source>
        <strain evidence="3">Ar21-2</strain>
    </source>
</reference>
<keyword evidence="3" id="KW-1185">Reference proteome</keyword>
<evidence type="ECO:0000313" key="3">
    <source>
        <dbReference type="Proteomes" id="UP000217790"/>
    </source>
</evidence>
<name>A0A2H3CCM0_ARMGA</name>
<dbReference type="AlphaFoldDB" id="A0A2H3CCM0"/>
<protein>
    <submittedName>
        <fullName evidence="2">Uncharacterized protein</fullName>
    </submittedName>
</protein>
<accession>A0A2H3CCM0</accession>